<reference evidence="2" key="1">
    <citation type="journal article" date="2019" name="Int. J. Syst. Evol. Microbiol.">
        <title>The Global Catalogue of Microorganisms (GCM) 10K type strain sequencing project: providing services to taxonomists for standard genome sequencing and annotation.</title>
        <authorList>
            <consortium name="The Broad Institute Genomics Platform"/>
            <consortium name="The Broad Institute Genome Sequencing Center for Infectious Disease"/>
            <person name="Wu L."/>
            <person name="Ma J."/>
        </authorList>
    </citation>
    <scope>NUCLEOTIDE SEQUENCE [LARGE SCALE GENOMIC DNA]</scope>
    <source>
        <strain evidence="2">CGMCC 4.7680</strain>
    </source>
</reference>
<proteinExistence type="predicted"/>
<evidence type="ECO:0000313" key="2">
    <source>
        <dbReference type="Proteomes" id="UP000649955"/>
    </source>
</evidence>
<evidence type="ECO:0000313" key="1">
    <source>
        <dbReference type="EMBL" id="GHG37159.1"/>
    </source>
</evidence>
<protein>
    <submittedName>
        <fullName evidence="1">Uncharacterized protein</fullName>
    </submittedName>
</protein>
<keyword evidence="2" id="KW-1185">Reference proteome</keyword>
<accession>A0ABQ3KM53</accession>
<dbReference type="EMBL" id="BNAW01000042">
    <property type="protein sequence ID" value="GHG37159.1"/>
    <property type="molecule type" value="Genomic_DNA"/>
</dbReference>
<dbReference type="Proteomes" id="UP000649955">
    <property type="component" value="Unassembled WGS sequence"/>
</dbReference>
<comment type="caution">
    <text evidence="1">The sequence shown here is derived from an EMBL/GenBank/DDBJ whole genome shotgun (WGS) entry which is preliminary data.</text>
</comment>
<organism evidence="1 2">
    <name type="scientific">Amycolatopsis bullii</name>
    <dbReference type="NCBI Taxonomy" id="941987"/>
    <lineage>
        <taxon>Bacteria</taxon>
        <taxon>Bacillati</taxon>
        <taxon>Actinomycetota</taxon>
        <taxon>Actinomycetes</taxon>
        <taxon>Pseudonocardiales</taxon>
        <taxon>Pseudonocardiaceae</taxon>
        <taxon>Amycolatopsis</taxon>
    </lineage>
</organism>
<sequence>MVTGVILEARVPRSAAGLAVAVPLNGTPGDSWRLTNSIPDFASR</sequence>
<name>A0ABQ3KM53_9PSEU</name>
<gene>
    <name evidence="1" type="ORF">GCM10017567_67470</name>
</gene>